<accession>A0A833S5H0</accession>
<sequence>PHVRIYKVSLQFQKFITKVIEEISSSDLFYIFSNYQDFYHIAFHILLMNKILLNELLKKWLLFKRRHSVCHDLLKPTRICRLSETS</sequence>
<gene>
    <name evidence="1" type="ORF">E2986_12817</name>
</gene>
<evidence type="ECO:0000313" key="2">
    <source>
        <dbReference type="Proteomes" id="UP000655588"/>
    </source>
</evidence>
<dbReference type="AlphaFoldDB" id="A0A833S5H0"/>
<evidence type="ECO:0000313" key="1">
    <source>
        <dbReference type="EMBL" id="KAF3425105.1"/>
    </source>
</evidence>
<proteinExistence type="predicted"/>
<dbReference type="EMBL" id="WNWW01000418">
    <property type="protein sequence ID" value="KAF3425105.1"/>
    <property type="molecule type" value="Genomic_DNA"/>
</dbReference>
<name>A0A833S5H0_9HYME</name>
<dbReference type="Proteomes" id="UP000655588">
    <property type="component" value="Unassembled WGS sequence"/>
</dbReference>
<protein>
    <submittedName>
        <fullName evidence="1">Uncharacterized protein</fullName>
    </submittedName>
</protein>
<organism evidence="1 2">
    <name type="scientific">Frieseomelitta varia</name>
    <dbReference type="NCBI Taxonomy" id="561572"/>
    <lineage>
        <taxon>Eukaryota</taxon>
        <taxon>Metazoa</taxon>
        <taxon>Ecdysozoa</taxon>
        <taxon>Arthropoda</taxon>
        <taxon>Hexapoda</taxon>
        <taxon>Insecta</taxon>
        <taxon>Pterygota</taxon>
        <taxon>Neoptera</taxon>
        <taxon>Endopterygota</taxon>
        <taxon>Hymenoptera</taxon>
        <taxon>Apocrita</taxon>
        <taxon>Aculeata</taxon>
        <taxon>Apoidea</taxon>
        <taxon>Anthophila</taxon>
        <taxon>Apidae</taxon>
        <taxon>Frieseomelitta</taxon>
    </lineage>
</organism>
<feature type="non-terminal residue" evidence="1">
    <location>
        <position position="1"/>
    </location>
</feature>
<comment type="caution">
    <text evidence="1">The sequence shown here is derived from an EMBL/GenBank/DDBJ whole genome shotgun (WGS) entry which is preliminary data.</text>
</comment>
<keyword evidence="2" id="KW-1185">Reference proteome</keyword>
<reference evidence="1" key="1">
    <citation type="submission" date="2019-11" db="EMBL/GenBank/DDBJ databases">
        <title>The nuclear and mitochondrial genomes of Frieseomelitta varia - a highly eusocial stingless bee (Meliponini) with a permanently sterile worker caste.</title>
        <authorList>
            <person name="Freitas F.C.P."/>
            <person name="Lourenco A.P."/>
            <person name="Nunes F.M.F."/>
            <person name="Paschoal A.R."/>
            <person name="Abreu F.C.P."/>
            <person name="Barbin F.O."/>
            <person name="Bataglia L."/>
            <person name="Cardoso-Junior C.A.M."/>
            <person name="Cervoni M.S."/>
            <person name="Silva S.R."/>
            <person name="Dalarmi F."/>
            <person name="Del Lama M.A."/>
            <person name="Depintor T.S."/>
            <person name="Ferreira K.M."/>
            <person name="Goria P.S."/>
            <person name="Jaskot M.C."/>
            <person name="Lago D.C."/>
            <person name="Luna-Lucena D."/>
            <person name="Moda L.M."/>
            <person name="Nascimento L."/>
            <person name="Pedrino M."/>
            <person name="Rabico F.O."/>
            <person name="Sanches F.C."/>
            <person name="Santos D.E."/>
            <person name="Santos C.G."/>
            <person name="Vieira J."/>
            <person name="Lopes T.F."/>
            <person name="Barchuk A.R."/>
            <person name="Hartfelder K."/>
            <person name="Simoes Z.L.P."/>
            <person name="Bitondi M.M.G."/>
            <person name="Pinheiro D.G."/>
        </authorList>
    </citation>
    <scope>NUCLEOTIDE SEQUENCE</scope>
    <source>
        <strain evidence="1">USP_RPSP 00005682</strain>
        <tissue evidence="1">Whole individual</tissue>
    </source>
</reference>